<dbReference type="InterPro" id="IPR005337">
    <property type="entry name" value="RapZ-like"/>
</dbReference>
<dbReference type="Gene3D" id="3.40.50.300">
    <property type="entry name" value="P-loop containing nucleotide triphosphate hydrolases"/>
    <property type="match status" value="1"/>
</dbReference>
<keyword evidence="4" id="KW-0812">Transmembrane</keyword>
<keyword evidence="1" id="KW-0547">Nucleotide-binding</keyword>
<evidence type="ECO:0000256" key="3">
    <source>
        <dbReference type="ARBA" id="ARBA00023134"/>
    </source>
</evidence>
<dbReference type="GO" id="GO:0005524">
    <property type="term" value="F:ATP binding"/>
    <property type="evidence" value="ECO:0007669"/>
    <property type="project" value="UniProtKB-KW"/>
</dbReference>
<evidence type="ECO:0000259" key="6">
    <source>
        <dbReference type="Pfam" id="PF22740"/>
    </source>
</evidence>
<dbReference type="GO" id="GO:0005525">
    <property type="term" value="F:GTP binding"/>
    <property type="evidence" value="ECO:0007669"/>
    <property type="project" value="UniProtKB-KW"/>
</dbReference>
<sequence length="324" mass="37033">PKAVRRCRYALPKHDRRKRLISTLATGCFTMKLIIVSGRSGSGKSTALHVLEDLGYYCIDNLPIGLLFPLTREAANQSAPGRLDKMAVSIDARNLSGELANFEEIYRKLRRDDIQVEVIFLDADEQSLLQRFHATRRKHPLSDDKTSLREAISSEKKLLEPLSKLSDLYINTAGMSMYELRDLVKQRVAGRKDQELALLFQSFGFKHGVPLDSDYVFDVRCLPNPYWDTSLRKFTGLDQPVIDFLENEPASRKMVNDLIAFLENWIPSFADSNRSYMTISIGCTGGQHRSVYVCEQLVRHFRESNSNAQVRHTELPHLQTRKEV</sequence>
<dbReference type="HAMAP" id="MF_00636">
    <property type="entry name" value="RapZ_like"/>
    <property type="match status" value="1"/>
</dbReference>
<dbReference type="Pfam" id="PF22740">
    <property type="entry name" value="PapZ_C"/>
    <property type="match status" value="1"/>
</dbReference>
<keyword evidence="3" id="KW-0342">GTP-binding</keyword>
<dbReference type="PANTHER" id="PTHR30448:SF0">
    <property type="entry name" value="RNASE ADAPTER PROTEIN RAPZ"/>
    <property type="match status" value="1"/>
</dbReference>
<evidence type="ECO:0008006" key="8">
    <source>
        <dbReference type="Google" id="ProtNLM"/>
    </source>
</evidence>
<feature type="domain" description="RapZ C-terminal" evidence="6">
    <location>
        <begin position="197"/>
        <end position="315"/>
    </location>
</feature>
<dbReference type="InterPro" id="IPR027417">
    <property type="entry name" value="P-loop_NTPase"/>
</dbReference>
<evidence type="ECO:0000256" key="4">
    <source>
        <dbReference type="SAM" id="Phobius"/>
    </source>
</evidence>
<dbReference type="PANTHER" id="PTHR30448">
    <property type="entry name" value="RNASE ADAPTER PROTEIN RAPZ"/>
    <property type="match status" value="1"/>
</dbReference>
<dbReference type="NCBIfam" id="NF003828">
    <property type="entry name" value="PRK05416.1"/>
    <property type="match status" value="1"/>
</dbReference>
<dbReference type="PIRSF" id="PIRSF005052">
    <property type="entry name" value="P-loopkin"/>
    <property type="match status" value="1"/>
</dbReference>
<dbReference type="InterPro" id="IPR053930">
    <property type="entry name" value="RapZ-like_N"/>
</dbReference>
<keyword evidence="2" id="KW-0067">ATP-binding</keyword>
<feature type="non-terminal residue" evidence="7">
    <location>
        <position position="1"/>
    </location>
</feature>
<dbReference type="AlphaFoldDB" id="A0A0F9FYI6"/>
<organism evidence="7">
    <name type="scientific">marine sediment metagenome</name>
    <dbReference type="NCBI Taxonomy" id="412755"/>
    <lineage>
        <taxon>unclassified sequences</taxon>
        <taxon>metagenomes</taxon>
        <taxon>ecological metagenomes</taxon>
    </lineage>
</organism>
<dbReference type="InterPro" id="IPR053931">
    <property type="entry name" value="RapZ_C"/>
</dbReference>
<keyword evidence="4" id="KW-1133">Transmembrane helix</keyword>
<proteinExistence type="inferred from homology"/>
<feature type="domain" description="RapZ-like N-terminal" evidence="5">
    <location>
        <begin position="31"/>
        <end position="191"/>
    </location>
</feature>
<keyword evidence="4" id="KW-0472">Membrane</keyword>
<accession>A0A0F9FYI6</accession>
<reference evidence="7" key="1">
    <citation type="journal article" date="2015" name="Nature">
        <title>Complex archaea that bridge the gap between prokaryotes and eukaryotes.</title>
        <authorList>
            <person name="Spang A."/>
            <person name="Saw J.H."/>
            <person name="Jorgensen S.L."/>
            <person name="Zaremba-Niedzwiedzka K."/>
            <person name="Martijn J."/>
            <person name="Lind A.E."/>
            <person name="van Eijk R."/>
            <person name="Schleper C."/>
            <person name="Guy L."/>
            <person name="Ettema T.J."/>
        </authorList>
    </citation>
    <scope>NUCLEOTIDE SEQUENCE</scope>
</reference>
<feature type="transmembrane region" description="Helical" evidence="4">
    <location>
        <begin position="20"/>
        <end position="38"/>
    </location>
</feature>
<evidence type="ECO:0000256" key="2">
    <source>
        <dbReference type="ARBA" id="ARBA00022840"/>
    </source>
</evidence>
<evidence type="ECO:0000259" key="5">
    <source>
        <dbReference type="Pfam" id="PF03668"/>
    </source>
</evidence>
<gene>
    <name evidence="7" type="ORF">LCGC14_1894210</name>
</gene>
<dbReference type="SUPFAM" id="SSF52540">
    <property type="entry name" value="P-loop containing nucleoside triphosphate hydrolases"/>
    <property type="match status" value="1"/>
</dbReference>
<protein>
    <recommendedName>
        <fullName evidence="8">Nucleotide-binding protein</fullName>
    </recommendedName>
</protein>
<comment type="caution">
    <text evidence="7">The sequence shown here is derived from an EMBL/GenBank/DDBJ whole genome shotgun (WGS) entry which is preliminary data.</text>
</comment>
<dbReference type="Pfam" id="PF03668">
    <property type="entry name" value="RapZ-like_N"/>
    <property type="match status" value="1"/>
</dbReference>
<evidence type="ECO:0000256" key="1">
    <source>
        <dbReference type="ARBA" id="ARBA00022741"/>
    </source>
</evidence>
<evidence type="ECO:0000313" key="7">
    <source>
        <dbReference type="EMBL" id="KKL91484.1"/>
    </source>
</evidence>
<dbReference type="EMBL" id="LAZR01019718">
    <property type="protein sequence ID" value="KKL91484.1"/>
    <property type="molecule type" value="Genomic_DNA"/>
</dbReference>
<name>A0A0F9FYI6_9ZZZZ</name>